<feature type="domain" description="Histidine kinase" evidence="10">
    <location>
        <begin position="519"/>
        <end position="624"/>
    </location>
</feature>
<dbReference type="Pfam" id="PF02518">
    <property type="entry name" value="HATPase_c"/>
    <property type="match status" value="1"/>
</dbReference>
<gene>
    <name evidence="11" type="ORF">B0I32_114212</name>
</gene>
<evidence type="ECO:0000256" key="7">
    <source>
        <dbReference type="ARBA" id="ARBA00022989"/>
    </source>
</evidence>
<evidence type="ECO:0000256" key="5">
    <source>
        <dbReference type="ARBA" id="ARBA00022692"/>
    </source>
</evidence>
<dbReference type="InterPro" id="IPR013587">
    <property type="entry name" value="Nitrate/nitrite_sensing"/>
</dbReference>
<dbReference type="AlphaFoldDB" id="A0A2T0MTD5"/>
<name>A0A2T0MTD5_9ACTN</name>
<feature type="compositionally biased region" description="Polar residues" evidence="8">
    <location>
        <begin position="870"/>
        <end position="882"/>
    </location>
</feature>
<feature type="compositionally biased region" description="Low complexity" evidence="8">
    <location>
        <begin position="727"/>
        <end position="740"/>
    </location>
</feature>
<feature type="region of interest" description="Disordered" evidence="8">
    <location>
        <begin position="701"/>
        <end position="901"/>
    </location>
</feature>
<evidence type="ECO:0000256" key="9">
    <source>
        <dbReference type="SAM" id="Phobius"/>
    </source>
</evidence>
<feature type="transmembrane region" description="Helical" evidence="9">
    <location>
        <begin position="304"/>
        <end position="329"/>
    </location>
</feature>
<feature type="compositionally biased region" description="Basic and acidic residues" evidence="8">
    <location>
        <begin position="885"/>
        <end position="901"/>
    </location>
</feature>
<dbReference type="Proteomes" id="UP000238312">
    <property type="component" value="Unassembled WGS sequence"/>
</dbReference>
<dbReference type="RefSeq" id="WP_181307951.1">
    <property type="nucleotide sequence ID" value="NZ_JBFAIB010000004.1"/>
</dbReference>
<dbReference type="EMBL" id="PVNG01000014">
    <property type="protein sequence ID" value="PRX61843.1"/>
    <property type="molecule type" value="Genomic_DNA"/>
</dbReference>
<proteinExistence type="predicted"/>
<dbReference type="InterPro" id="IPR003594">
    <property type="entry name" value="HATPase_dom"/>
</dbReference>
<dbReference type="InterPro" id="IPR036890">
    <property type="entry name" value="HATPase_C_sf"/>
</dbReference>
<dbReference type="PROSITE" id="PS50109">
    <property type="entry name" value="HIS_KIN"/>
    <property type="match status" value="1"/>
</dbReference>
<sequence length="901" mass="96192">MSSPPPIRTKLLRILLLPLVSMVALWGFIAYSSVEEIITVSQNQDRWEAIGSPVLQLIVELQKERQLSAEAPDGTADFRPLADQRRITDTQVTRLREIIATVDVDGDDSETTAQVQNMVQALDGLQALRASADGGVLAPPLTIIQAYDNLIATANRQFTDRDALSDVSSFRGVRGMAAFSATSEYLGREHAVLTSTIVHRNMTPADRGAFVAATTARRLVFANAERDAGPELRADYDRLVASEPYKRLVAIEDILFSWDTDGAPPVDPAAWRRDTEAIIGGINRDTQTELARVAAEAQSQKTGAYWRIGIVLLIGLAVVVASLALSYRFGRSLIDELMRLQGSAVELAEQRLPRLVERLRRGEDVDPATEAPGLPPAETAEVDRVVHAFSAVGRTAVEAAVGQAALRKGVGQVFLNLARRNQALLHRQLALLDTMERRVDEPQVLEDLFKLDHLTTRMRRHAENLIIMSDSSPARRWRDPVPVFDVVRAAVLEVEDYTRVTVTPMPNAPLLLGAAVTDVIHLIAELVENATVFSPPNTTVHVRGVTAANGLALEVEDRGLGLNDAVLSELNARLSDVPEFDLADTDRLGLFVVSRLAARHGIKIVLRRSPYDGTTAIVLLPATLLAGAEPPAIAAAPGTGRPVRALSMAPSDGRGRGVTIAPEPDRATWFEAAPANPPHPAEPDPVLTTGPISVADALRAADPLRATDPMRTEPPATSDRPRPAGPPSAAASNPLGSGPAVPGGADPSRATGPAGVAGPAGAGQFGNGSIPVRGPAPGNGAEPPRRPAHARVQGNGTVPPQGGPGDNGSSRPAGPPTGWSVTVPAQEADEDLDGLPMRIPQASLAPQLRVDARPERGARAGRSPEELAQLMSSMQRGWQQGRRQAKQERDMRNGKDDQPDA</sequence>
<comment type="caution">
    <text evidence="11">The sequence shown here is derived from an EMBL/GenBank/DDBJ whole genome shotgun (WGS) entry which is preliminary data.</text>
</comment>
<dbReference type="Gene3D" id="3.30.565.10">
    <property type="entry name" value="Histidine kinase-like ATPase, C-terminal domain"/>
    <property type="match status" value="1"/>
</dbReference>
<keyword evidence="9" id="KW-0472">Membrane</keyword>
<feature type="region of interest" description="Disordered" evidence="8">
    <location>
        <begin position="670"/>
        <end position="689"/>
    </location>
</feature>
<dbReference type="InterPro" id="IPR050428">
    <property type="entry name" value="TCS_sensor_his_kinase"/>
</dbReference>
<evidence type="ECO:0000256" key="4">
    <source>
        <dbReference type="ARBA" id="ARBA00022679"/>
    </source>
</evidence>
<dbReference type="EC" id="2.7.13.3" evidence="2"/>
<reference evidence="11 12" key="1">
    <citation type="submission" date="2018-03" db="EMBL/GenBank/DDBJ databases">
        <title>Genomic Encyclopedia of Type Strains, Phase III (KMG-III): the genomes of soil and plant-associated and newly described type strains.</title>
        <authorList>
            <person name="Whitman W."/>
        </authorList>
    </citation>
    <scope>NUCLEOTIDE SEQUENCE [LARGE SCALE GENOMIC DNA]</scope>
    <source>
        <strain evidence="11 12">CGMCC 4.7104</strain>
    </source>
</reference>
<evidence type="ECO:0000259" key="10">
    <source>
        <dbReference type="PROSITE" id="PS50109"/>
    </source>
</evidence>
<dbReference type="PANTHER" id="PTHR45436">
    <property type="entry name" value="SENSOR HISTIDINE KINASE YKOH"/>
    <property type="match status" value="1"/>
</dbReference>
<evidence type="ECO:0000256" key="1">
    <source>
        <dbReference type="ARBA" id="ARBA00000085"/>
    </source>
</evidence>
<keyword evidence="6 11" id="KW-0418">Kinase</keyword>
<evidence type="ECO:0000256" key="8">
    <source>
        <dbReference type="SAM" id="MobiDB-lite"/>
    </source>
</evidence>
<keyword evidence="4" id="KW-0808">Transferase</keyword>
<evidence type="ECO:0000313" key="12">
    <source>
        <dbReference type="Proteomes" id="UP000238312"/>
    </source>
</evidence>
<keyword evidence="3" id="KW-0597">Phosphoprotein</keyword>
<comment type="catalytic activity">
    <reaction evidence="1">
        <text>ATP + protein L-histidine = ADP + protein N-phospho-L-histidine.</text>
        <dbReference type="EC" id="2.7.13.3"/>
    </reaction>
</comment>
<keyword evidence="12" id="KW-1185">Reference proteome</keyword>
<evidence type="ECO:0000256" key="3">
    <source>
        <dbReference type="ARBA" id="ARBA00022553"/>
    </source>
</evidence>
<protein>
    <recommendedName>
        <fullName evidence="2">histidine kinase</fullName>
        <ecNumber evidence="2">2.7.13.3</ecNumber>
    </recommendedName>
</protein>
<evidence type="ECO:0000256" key="2">
    <source>
        <dbReference type="ARBA" id="ARBA00012438"/>
    </source>
</evidence>
<dbReference type="GO" id="GO:0000160">
    <property type="term" value="P:phosphorelay signal transduction system"/>
    <property type="evidence" value="ECO:0007669"/>
    <property type="project" value="TreeGrafter"/>
</dbReference>
<dbReference type="SMART" id="SM00387">
    <property type="entry name" value="HATPase_c"/>
    <property type="match status" value="1"/>
</dbReference>
<feature type="compositionally biased region" description="Basic and acidic residues" evidence="8">
    <location>
        <begin position="850"/>
        <end position="865"/>
    </location>
</feature>
<dbReference type="GO" id="GO:0004673">
    <property type="term" value="F:protein histidine kinase activity"/>
    <property type="evidence" value="ECO:0007669"/>
    <property type="project" value="UniProtKB-EC"/>
</dbReference>
<feature type="transmembrane region" description="Helical" evidence="9">
    <location>
        <begin position="12"/>
        <end position="34"/>
    </location>
</feature>
<dbReference type="Pfam" id="PF08376">
    <property type="entry name" value="NIT"/>
    <property type="match status" value="1"/>
</dbReference>
<accession>A0A2T0MTD5</accession>
<dbReference type="InterPro" id="IPR005467">
    <property type="entry name" value="His_kinase_dom"/>
</dbReference>
<organism evidence="11 12">
    <name type="scientific">Nonomuraea fuscirosea</name>
    <dbReference type="NCBI Taxonomy" id="1291556"/>
    <lineage>
        <taxon>Bacteria</taxon>
        <taxon>Bacillati</taxon>
        <taxon>Actinomycetota</taxon>
        <taxon>Actinomycetes</taxon>
        <taxon>Streptosporangiales</taxon>
        <taxon>Streptosporangiaceae</taxon>
        <taxon>Nonomuraea</taxon>
    </lineage>
</organism>
<evidence type="ECO:0000313" key="11">
    <source>
        <dbReference type="EMBL" id="PRX61843.1"/>
    </source>
</evidence>
<evidence type="ECO:0000256" key="6">
    <source>
        <dbReference type="ARBA" id="ARBA00022777"/>
    </source>
</evidence>
<keyword evidence="7 9" id="KW-1133">Transmembrane helix</keyword>
<dbReference type="SUPFAM" id="SSF55874">
    <property type="entry name" value="ATPase domain of HSP90 chaperone/DNA topoisomerase II/histidine kinase"/>
    <property type="match status" value="1"/>
</dbReference>
<dbReference type="GO" id="GO:0005886">
    <property type="term" value="C:plasma membrane"/>
    <property type="evidence" value="ECO:0007669"/>
    <property type="project" value="TreeGrafter"/>
</dbReference>
<dbReference type="PANTHER" id="PTHR45436:SF5">
    <property type="entry name" value="SENSOR HISTIDINE KINASE TRCS"/>
    <property type="match status" value="1"/>
</dbReference>
<keyword evidence="5 9" id="KW-0812">Transmembrane</keyword>